<dbReference type="STRING" id="1166340.SAMN05192583_0231"/>
<evidence type="ECO:0000313" key="3">
    <source>
        <dbReference type="Proteomes" id="UP000199206"/>
    </source>
</evidence>
<sequence length="96" mass="11048">MSNWGVLVPVAAITVGPVVWAFNNWTRARHGYVPERFEGEFEKRDAEERRRMDLLASDNERLAGQVTRLEERLRVLERIATDPATRTAQAIEALRD</sequence>
<evidence type="ECO:0000256" key="1">
    <source>
        <dbReference type="SAM" id="Coils"/>
    </source>
</evidence>
<dbReference type="EMBL" id="FOCF01000001">
    <property type="protein sequence ID" value="SEM44345.1"/>
    <property type="molecule type" value="Genomic_DNA"/>
</dbReference>
<proteinExistence type="predicted"/>
<organism evidence="2 3">
    <name type="scientific">Sphingomonas gellani</name>
    <dbReference type="NCBI Taxonomy" id="1166340"/>
    <lineage>
        <taxon>Bacteria</taxon>
        <taxon>Pseudomonadati</taxon>
        <taxon>Pseudomonadota</taxon>
        <taxon>Alphaproteobacteria</taxon>
        <taxon>Sphingomonadales</taxon>
        <taxon>Sphingomonadaceae</taxon>
        <taxon>Sphingomonas</taxon>
    </lineage>
</organism>
<keyword evidence="3" id="KW-1185">Reference proteome</keyword>
<accession>A0A1H7YEF4</accession>
<keyword evidence="1" id="KW-0175">Coiled coil</keyword>
<dbReference type="RefSeq" id="WP_170841784.1">
    <property type="nucleotide sequence ID" value="NZ_FOCF01000001.1"/>
</dbReference>
<name>A0A1H7YEF4_9SPHN</name>
<protein>
    <submittedName>
        <fullName evidence="2">Uncharacterized protein</fullName>
    </submittedName>
</protein>
<feature type="coiled-coil region" evidence="1">
    <location>
        <begin position="52"/>
        <end position="79"/>
    </location>
</feature>
<evidence type="ECO:0000313" key="2">
    <source>
        <dbReference type="EMBL" id="SEM44345.1"/>
    </source>
</evidence>
<dbReference type="AlphaFoldDB" id="A0A1H7YEF4"/>
<dbReference type="Proteomes" id="UP000199206">
    <property type="component" value="Unassembled WGS sequence"/>
</dbReference>
<reference evidence="3" key="1">
    <citation type="submission" date="2016-10" db="EMBL/GenBank/DDBJ databases">
        <authorList>
            <person name="Varghese N."/>
            <person name="Submissions S."/>
        </authorList>
    </citation>
    <scope>NUCLEOTIDE SEQUENCE [LARGE SCALE GENOMIC DNA]</scope>
    <source>
        <strain evidence="3">S6-262</strain>
    </source>
</reference>
<gene>
    <name evidence="2" type="ORF">SAMN05192583_0231</name>
</gene>